<evidence type="ECO:0000313" key="2">
    <source>
        <dbReference type="EMBL" id="MFC3849542.1"/>
    </source>
</evidence>
<dbReference type="EMBL" id="JBHRZN010000001">
    <property type="protein sequence ID" value="MFC3849542.1"/>
    <property type="molecule type" value="Genomic_DNA"/>
</dbReference>
<dbReference type="Proteomes" id="UP001595751">
    <property type="component" value="Unassembled WGS sequence"/>
</dbReference>
<dbReference type="Pfam" id="PF13630">
    <property type="entry name" value="SdpI"/>
    <property type="match status" value="1"/>
</dbReference>
<sequence>MIVIPVILLVVAVAVGVVAGLAWSASLPGNGYVGIRAPEARKSRENWDITHRVAGPPWAVSALAFAGSAALAYVAVQPDASGWMWLWVAVTGLLGLAMLGVGGAIGSHTIALYDAKKSAEAESDGCCSSGGSDGAGADAACGSGCGCGSAEADACDSGTAGTDATAAKSTAADACCSADSTAAGAPATGASAAPRDPSADCGVTGGCGSCGLHGMCEGGGSSVDREALRRAARANDAE</sequence>
<reference evidence="3" key="1">
    <citation type="journal article" date="2019" name="Int. J. Syst. Evol. Microbiol.">
        <title>The Global Catalogue of Microorganisms (GCM) 10K type strain sequencing project: providing services to taxonomists for standard genome sequencing and annotation.</title>
        <authorList>
            <consortium name="The Broad Institute Genomics Platform"/>
            <consortium name="The Broad Institute Genome Sequencing Center for Infectious Disease"/>
            <person name="Wu L."/>
            <person name="Ma J."/>
        </authorList>
    </citation>
    <scope>NUCLEOTIDE SEQUENCE [LARGE SCALE GENOMIC DNA]</scope>
    <source>
        <strain evidence="3">CCUG 53252</strain>
    </source>
</reference>
<keyword evidence="1" id="KW-1133">Transmembrane helix</keyword>
<evidence type="ECO:0000256" key="1">
    <source>
        <dbReference type="SAM" id="Phobius"/>
    </source>
</evidence>
<feature type="transmembrane region" description="Helical" evidence="1">
    <location>
        <begin position="83"/>
        <end position="105"/>
    </location>
</feature>
<comment type="caution">
    <text evidence="2">The sequence shown here is derived from an EMBL/GenBank/DDBJ whole genome shotgun (WGS) entry which is preliminary data.</text>
</comment>
<feature type="transmembrane region" description="Helical" evidence="1">
    <location>
        <begin position="58"/>
        <end position="76"/>
    </location>
</feature>
<accession>A0ABV7ZQ18</accession>
<dbReference type="RefSeq" id="WP_290290581.1">
    <property type="nucleotide sequence ID" value="NZ_CP047211.1"/>
</dbReference>
<gene>
    <name evidence="2" type="ORF">ACFORJ_05120</name>
</gene>
<proteinExistence type="predicted"/>
<evidence type="ECO:0000313" key="3">
    <source>
        <dbReference type="Proteomes" id="UP001595751"/>
    </source>
</evidence>
<keyword evidence="3" id="KW-1185">Reference proteome</keyword>
<dbReference type="InterPro" id="IPR025962">
    <property type="entry name" value="SdpI/YhfL"/>
</dbReference>
<name>A0ABV7ZQ18_9CORY</name>
<protein>
    <submittedName>
        <fullName evidence="2">SdpI family protein</fullName>
    </submittedName>
</protein>
<keyword evidence="1" id="KW-0812">Transmembrane</keyword>
<organism evidence="2 3">
    <name type="scientific">Corynebacterium hansenii</name>
    <dbReference type="NCBI Taxonomy" id="394964"/>
    <lineage>
        <taxon>Bacteria</taxon>
        <taxon>Bacillati</taxon>
        <taxon>Actinomycetota</taxon>
        <taxon>Actinomycetes</taxon>
        <taxon>Mycobacteriales</taxon>
        <taxon>Corynebacteriaceae</taxon>
        <taxon>Corynebacterium</taxon>
    </lineage>
</organism>
<keyword evidence="1" id="KW-0472">Membrane</keyword>